<keyword evidence="4 8" id="KW-0732">Signal</keyword>
<dbReference type="PROSITE" id="PS51701">
    <property type="entry name" value="6_CYS"/>
    <property type="match status" value="1"/>
</dbReference>
<evidence type="ECO:0000313" key="11">
    <source>
        <dbReference type="Proteomes" id="UP000236319"/>
    </source>
</evidence>
<evidence type="ECO:0000256" key="5">
    <source>
        <dbReference type="ARBA" id="ARBA00023136"/>
    </source>
</evidence>
<accession>A0A2H6KGQ0</accession>
<name>A0A2H6KGQ0_9APIC</name>
<feature type="domain" description="6-Cys" evidence="9">
    <location>
        <begin position="835"/>
        <end position="965"/>
    </location>
</feature>
<comment type="caution">
    <text evidence="10">The sequence shown here is derived from an EMBL/GenBank/DDBJ whole genome shotgun (WGS) entry which is preliminary data.</text>
</comment>
<dbReference type="Pfam" id="PF07422">
    <property type="entry name" value="s48_45"/>
    <property type="match status" value="1"/>
</dbReference>
<dbReference type="Gene3D" id="2.60.40.2860">
    <property type="match status" value="1"/>
</dbReference>
<keyword evidence="11" id="KW-1185">Reference proteome</keyword>
<dbReference type="InterPro" id="IPR010884">
    <property type="entry name" value="6_CYS_dom"/>
</dbReference>
<dbReference type="InterPro" id="IPR003006">
    <property type="entry name" value="Ig/MHC_CS"/>
</dbReference>
<evidence type="ECO:0000256" key="6">
    <source>
        <dbReference type="ARBA" id="ARBA00023157"/>
    </source>
</evidence>
<dbReference type="GeneID" id="39875936"/>
<dbReference type="VEuPathDB" id="PiroplasmaDB:BOVATA_036590"/>
<keyword evidence="3" id="KW-1003">Cell membrane</keyword>
<dbReference type="GO" id="GO:0009986">
    <property type="term" value="C:cell surface"/>
    <property type="evidence" value="ECO:0007669"/>
    <property type="project" value="UniProtKB-SubCell"/>
</dbReference>
<evidence type="ECO:0000256" key="2">
    <source>
        <dbReference type="ARBA" id="ARBA00004241"/>
    </source>
</evidence>
<organism evidence="10 11">
    <name type="scientific">Babesia ovata</name>
    <dbReference type="NCBI Taxonomy" id="189622"/>
    <lineage>
        <taxon>Eukaryota</taxon>
        <taxon>Sar</taxon>
        <taxon>Alveolata</taxon>
        <taxon>Apicomplexa</taxon>
        <taxon>Aconoidasida</taxon>
        <taxon>Piroplasmida</taxon>
        <taxon>Babesiidae</taxon>
        <taxon>Babesia</taxon>
    </lineage>
</organism>
<evidence type="ECO:0000313" key="10">
    <source>
        <dbReference type="EMBL" id="GBE62166.1"/>
    </source>
</evidence>
<dbReference type="EMBL" id="BDSA01000004">
    <property type="protein sequence ID" value="GBE62166.1"/>
    <property type="molecule type" value="Genomic_DNA"/>
</dbReference>
<comment type="subcellular location">
    <subcellularLocation>
        <location evidence="1">Cell membrane</location>
    </subcellularLocation>
    <subcellularLocation>
        <location evidence="2">Cell surface</location>
    </subcellularLocation>
</comment>
<dbReference type="PROSITE" id="PS00290">
    <property type="entry name" value="IG_MHC"/>
    <property type="match status" value="1"/>
</dbReference>
<keyword evidence="7" id="KW-0325">Glycoprotein</keyword>
<keyword evidence="5" id="KW-0472">Membrane</keyword>
<dbReference type="Proteomes" id="UP000236319">
    <property type="component" value="Unassembled WGS sequence"/>
</dbReference>
<sequence>MAKFSSRAALAFCALALCSITRLATSTCFFDNPNGLLSSNALVTCHEDLEVAYNATARCPLRVNGSDYIWHPRPITDGSGHINAYVGENGKLRSAPLSNVIRTEDKYPFIWLESDASRTDIKFKKPLNEMIALTENRLIFICGPRSLVLSDALQRHIYHFSVTQPKRLPWTPVTPMTQEISKIGHGLGVFFLNRGTVHLPLQGCGSRPSPLFAVDDEVTVDPVTGTRSCVADPMSKSPIGFLCEGRVEPDDCMRFLLDANGGVVTAPTPRYDMTSSFHRPWSVAKYFHQLALPPFNGECRCTDPKTGRVKAKIEIRSKTEYVCDIARMIERNRASPISGPWCSVVLHPGSTLTIRFPTTDGDSASYDHSLPGPSSRQTSVYEYETEFLPNDLSTLRQLASVYDFDIYEEVLYHEAIAGDALELDVSQMSLGEVKLRYHLDKPLALLHGTNSFNYHWALKSTKENTPNKIRATVNISFAFSHQYDIIGCDRGTPSVFDPNVSKSHCSVKSMGNGIGDVYECNSPIKEGVKRAGIYCRQDEELLPPNCESMGYDLHKNRMISIPGSVRNATPYPIRGFQVFSYFFRDYSPVSYAYFCVDQRGYETSRLVVESHHHEEFTCRVRHAKVSHTPIPYIFLPWSEVELSSEGSTSPTSLMLKNISRKSVGLHVGKTVSITCGIEGIRSFHGELECDCLHPRIDENLPATWLPTQPEEFYYSVNKTSDAIELVKMAYDNSLATTPGGFKVGYPSDKNGTKKNKLVMQTTLDAILISKNPLHKQNVPITFVCGKAPERSDLSILTGNVSTSNTSAQPSSHVMGLSTGYTWNVVQVNVETTDPYMQGCGVTYASTELFKPETPKLYDADGNPQFGCKIDLQAAKEAAFYCPAPYVLDPPNCFSQVLVDGEVKNTRDISQSLVISQSNHFMILYSFSGLVGPGEKLRQTPPLECRCVTIKGVVLSTIQIGNYYSK</sequence>
<dbReference type="AlphaFoldDB" id="A0A2H6KGQ0"/>
<proteinExistence type="predicted"/>
<dbReference type="RefSeq" id="XP_028868409.1">
    <property type="nucleotide sequence ID" value="XM_029012576.1"/>
</dbReference>
<feature type="signal peptide" evidence="8">
    <location>
        <begin position="1"/>
        <end position="26"/>
    </location>
</feature>
<dbReference type="GO" id="GO:0005886">
    <property type="term" value="C:plasma membrane"/>
    <property type="evidence" value="ECO:0007669"/>
    <property type="project" value="UniProtKB-SubCell"/>
</dbReference>
<dbReference type="InterPro" id="IPR038160">
    <property type="entry name" value="6_CYS_dom_sf"/>
</dbReference>
<evidence type="ECO:0000256" key="7">
    <source>
        <dbReference type="ARBA" id="ARBA00023180"/>
    </source>
</evidence>
<evidence type="ECO:0000256" key="4">
    <source>
        <dbReference type="ARBA" id="ARBA00022729"/>
    </source>
</evidence>
<evidence type="ECO:0000256" key="8">
    <source>
        <dbReference type="SAM" id="SignalP"/>
    </source>
</evidence>
<dbReference type="OrthoDB" id="365660at2759"/>
<keyword evidence="6" id="KW-1015">Disulfide bond</keyword>
<evidence type="ECO:0000256" key="1">
    <source>
        <dbReference type="ARBA" id="ARBA00004236"/>
    </source>
</evidence>
<evidence type="ECO:0000256" key="3">
    <source>
        <dbReference type="ARBA" id="ARBA00022475"/>
    </source>
</evidence>
<protein>
    <recommendedName>
        <fullName evidence="9">6-Cys domain-containing protein</fullName>
    </recommendedName>
</protein>
<feature type="chain" id="PRO_5014187330" description="6-Cys domain-containing protein" evidence="8">
    <location>
        <begin position="27"/>
        <end position="965"/>
    </location>
</feature>
<reference evidence="10 11" key="1">
    <citation type="journal article" date="2017" name="BMC Genomics">
        <title>Whole-genome assembly of Babesia ovata and comparative genomics between closely related pathogens.</title>
        <authorList>
            <person name="Yamagishi J."/>
            <person name="Asada M."/>
            <person name="Hakimi H."/>
            <person name="Tanaka T.Q."/>
            <person name="Sugimoto C."/>
            <person name="Kawazu S."/>
        </authorList>
    </citation>
    <scope>NUCLEOTIDE SEQUENCE [LARGE SCALE GENOMIC DNA]</scope>
    <source>
        <strain evidence="10 11">Miyake</strain>
    </source>
</reference>
<evidence type="ECO:0000259" key="9">
    <source>
        <dbReference type="PROSITE" id="PS51701"/>
    </source>
</evidence>
<gene>
    <name evidence="10" type="ORF">BOVATA_036590</name>
</gene>